<dbReference type="AlphaFoldDB" id="A0A371JL69"/>
<dbReference type="EMBL" id="QTJX01000007">
    <property type="protein sequence ID" value="RDY57710.1"/>
    <property type="molecule type" value="Genomic_DNA"/>
</dbReference>
<gene>
    <name evidence="1" type="ORF">DX873_17580</name>
</gene>
<accession>A0A371JL69</accession>
<name>A0A371JL69_9FLAO</name>
<dbReference type="OrthoDB" id="1489227at2"/>
<sequence>MSTISTAVGLERRSRTSGYKINKGFFNNEPQNLPQIIAVLGEANTANQTGLDVTPKEITTAKEAAEIYGDGSPLHQMFRILRPNTGDGVGGIPTVAFPQVSDAGASATDHEWTVTGTATANATHTIRIAGRSSLDFQEYKFSVVIGDTATAVATKIKDAINSVLGSPVTANSALGVVTITTKWEGLTSASLQTGIEFSNAAGISYSKSGETLGAGAVDLAASLDLFNDTWYTLLINPYGTATLDALEAFNGVPDPDNPTGRYDGQIFKPFMAFFGSVLDDKDDIVAITDAAARKDQVTNVLCPAPKSAGFPWEAAANVVALFARIAQDTPHLDINNKSYPDMPVPTDGQIGDMANYENRDFLVKKGSSTVTLNNGKYTVQDLVTTYHPDGESPLQYAYARNLNLDFNVSDNYRTLENLFVKDHVLVQDDQVTDVAKAIKPKEWKARVQELFIDLAEKALINDPEFSKNSLVVQISTINPNRFETFFRYKRTGIARIESTDVEAGF</sequence>
<evidence type="ECO:0000313" key="2">
    <source>
        <dbReference type="Proteomes" id="UP000261828"/>
    </source>
</evidence>
<dbReference type="RefSeq" id="WP_116185809.1">
    <property type="nucleotide sequence ID" value="NZ_QTJX01000007.1"/>
</dbReference>
<evidence type="ECO:0008006" key="3">
    <source>
        <dbReference type="Google" id="ProtNLM"/>
    </source>
</evidence>
<protein>
    <recommendedName>
        <fullName evidence="3">Tail protein</fullName>
    </recommendedName>
</protein>
<comment type="caution">
    <text evidence="1">The sequence shown here is derived from an EMBL/GenBank/DDBJ whole genome shotgun (WGS) entry which is preliminary data.</text>
</comment>
<organism evidence="1 2">
    <name type="scientific">Flagellimonas nanhaiensis</name>
    <dbReference type="NCBI Taxonomy" id="2292706"/>
    <lineage>
        <taxon>Bacteria</taxon>
        <taxon>Pseudomonadati</taxon>
        <taxon>Bacteroidota</taxon>
        <taxon>Flavobacteriia</taxon>
        <taxon>Flavobacteriales</taxon>
        <taxon>Flavobacteriaceae</taxon>
        <taxon>Flagellimonas</taxon>
    </lineage>
</organism>
<dbReference type="Proteomes" id="UP000261828">
    <property type="component" value="Unassembled WGS sequence"/>
</dbReference>
<keyword evidence="2" id="KW-1185">Reference proteome</keyword>
<reference evidence="1 2" key="1">
    <citation type="submission" date="2018-08" db="EMBL/GenBank/DDBJ databases">
        <title>Muricauda nanhaiensis sp. nov., isolated from seawater of the South China Sea.</title>
        <authorList>
            <person name="Dang Y."/>
        </authorList>
    </citation>
    <scope>NUCLEOTIDE SEQUENCE [LARGE SCALE GENOMIC DNA]</scope>
    <source>
        <strain evidence="1 2">SM1704</strain>
    </source>
</reference>
<evidence type="ECO:0000313" key="1">
    <source>
        <dbReference type="EMBL" id="RDY57710.1"/>
    </source>
</evidence>
<proteinExistence type="predicted"/>